<dbReference type="HOGENOM" id="CLU_042074_0_0_1"/>
<dbReference type="SUPFAM" id="SSF57701">
    <property type="entry name" value="Zn2/Cys6 DNA-binding domain"/>
    <property type="match status" value="1"/>
</dbReference>
<dbReference type="GO" id="GO:0005634">
    <property type="term" value="C:nucleus"/>
    <property type="evidence" value="ECO:0007669"/>
    <property type="project" value="UniProtKB-SubCell"/>
</dbReference>
<dbReference type="EMBL" id="KB730230">
    <property type="protein sequence ID" value="ENH69227.1"/>
    <property type="molecule type" value="Genomic_DNA"/>
</dbReference>
<dbReference type="PANTHER" id="PTHR47338:SF20">
    <property type="entry name" value="ZN(II)2CYS6 TRANSCRIPTION FACTOR (EUROFUNG)"/>
    <property type="match status" value="1"/>
</dbReference>
<evidence type="ECO:0000313" key="8">
    <source>
        <dbReference type="Proteomes" id="UP000016928"/>
    </source>
</evidence>
<keyword evidence="5" id="KW-0539">Nucleus</keyword>
<dbReference type="Pfam" id="PF04082">
    <property type="entry name" value="Fungal_trans"/>
    <property type="match status" value="1"/>
</dbReference>
<dbReference type="Pfam" id="PF00172">
    <property type="entry name" value="Zn_clus"/>
    <property type="match status" value="1"/>
</dbReference>
<dbReference type="OMA" id="CETVAMA"/>
<feature type="domain" description="Zn(2)-C6 fungal-type" evidence="6">
    <location>
        <begin position="11"/>
        <end position="41"/>
    </location>
</feature>
<dbReference type="AlphaFoldDB" id="N4UCV6"/>
<dbReference type="PROSITE" id="PS50048">
    <property type="entry name" value="ZN2_CY6_FUNGAL_2"/>
    <property type="match status" value="1"/>
</dbReference>
<dbReference type="PROSITE" id="PS00463">
    <property type="entry name" value="ZN2_CY6_FUNGAL_1"/>
    <property type="match status" value="1"/>
</dbReference>
<dbReference type="InterPro" id="IPR050815">
    <property type="entry name" value="TF_fung"/>
</dbReference>
<name>N4UCV6_FUSC1</name>
<dbReference type="VEuPathDB" id="FungiDB:FOC1_g10004760"/>
<keyword evidence="2" id="KW-0479">Metal-binding</keyword>
<organism evidence="7 8">
    <name type="scientific">Fusarium oxysporum f. sp. cubense (strain race 1)</name>
    <name type="common">Panama disease fungus</name>
    <dbReference type="NCBI Taxonomy" id="1229664"/>
    <lineage>
        <taxon>Eukaryota</taxon>
        <taxon>Fungi</taxon>
        <taxon>Dikarya</taxon>
        <taxon>Ascomycota</taxon>
        <taxon>Pezizomycotina</taxon>
        <taxon>Sordariomycetes</taxon>
        <taxon>Hypocreomycetidae</taxon>
        <taxon>Hypocreales</taxon>
        <taxon>Nectriaceae</taxon>
        <taxon>Fusarium</taxon>
        <taxon>Fusarium oxysporum species complex</taxon>
    </lineage>
</organism>
<proteinExistence type="predicted"/>
<keyword evidence="3" id="KW-0805">Transcription regulation</keyword>
<dbReference type="InterPro" id="IPR036864">
    <property type="entry name" value="Zn2-C6_fun-type_DNA-bd_sf"/>
</dbReference>
<evidence type="ECO:0000256" key="5">
    <source>
        <dbReference type="ARBA" id="ARBA00023242"/>
    </source>
</evidence>
<reference evidence="8" key="1">
    <citation type="submission" date="2012-09" db="EMBL/GenBank/DDBJ databases">
        <title>Genome sequencing and comparative transcriptomics of race 1 and race 4 of banana pathogen: Fusarium oxysporum f. sp. cubense.</title>
        <authorList>
            <person name="Fang X."/>
            <person name="Huang J."/>
        </authorList>
    </citation>
    <scope>NUCLEOTIDE SEQUENCE [LARGE SCALE GENOMIC DNA]</scope>
    <source>
        <strain evidence="8">race 1</strain>
    </source>
</reference>
<dbReference type="CDD" id="cd00067">
    <property type="entry name" value="GAL4"/>
    <property type="match status" value="1"/>
</dbReference>
<protein>
    <recommendedName>
        <fullName evidence="6">Zn(2)-C6 fungal-type domain-containing protein</fullName>
    </recommendedName>
</protein>
<gene>
    <name evidence="7" type="ORF">FOC1_g10004760</name>
</gene>
<accession>N4UCV6</accession>
<dbReference type="Proteomes" id="UP000016928">
    <property type="component" value="Unassembled WGS sequence"/>
</dbReference>
<dbReference type="InterPro" id="IPR007219">
    <property type="entry name" value="XnlR_reg_dom"/>
</dbReference>
<evidence type="ECO:0000256" key="4">
    <source>
        <dbReference type="ARBA" id="ARBA00023163"/>
    </source>
</evidence>
<evidence type="ECO:0000256" key="2">
    <source>
        <dbReference type="ARBA" id="ARBA00022723"/>
    </source>
</evidence>
<dbReference type="GO" id="GO:0000981">
    <property type="term" value="F:DNA-binding transcription factor activity, RNA polymerase II-specific"/>
    <property type="evidence" value="ECO:0007669"/>
    <property type="project" value="InterPro"/>
</dbReference>
<keyword evidence="4" id="KW-0804">Transcription</keyword>
<evidence type="ECO:0000313" key="7">
    <source>
        <dbReference type="EMBL" id="ENH69227.1"/>
    </source>
</evidence>
<sequence>MASPDQLAQGSCFNCRRQKQRCDRLLPRCSRCASKRITCDYKATPSSQPSIFSPGTQVEPVELVHLRDSCSFDLSPLAERYLVWAACASDSDREDESSHSQPTLSSLIQDIFTVGGVDLRTTIETYFSIAHNWLPILDKEQLYFDTSHLLGRPDYQNDVLALLLLCIYIFIQPPCQHPNHSVKTALYRTARRLFFLLQLSSHGSDIGLLQSGLLLVTYGLGHGLSKDAYGTLSVCTSLAQQLSPGESKMDDCRQDKGPRPEITKLDLCWSGIILLDSTITLSHFEPRIPQFVGLNRRFAGLSIGEAEEEDLYGDDLSRKFLARAQVALRIGKILDAVGKSFPLCETVAMALSALAILYSLQNPQISAHSSPETRSAVQCVHNMIFDTFHTEGEILRSRGWSNTSRPCFLGICCLQGAAIRVDRLYVGGLTSEHLEELRCTLEAFSTRWKLGESFTQALNNRRDSVK</sequence>
<dbReference type="GO" id="GO:0008270">
    <property type="term" value="F:zinc ion binding"/>
    <property type="evidence" value="ECO:0007669"/>
    <property type="project" value="InterPro"/>
</dbReference>
<dbReference type="Gene3D" id="4.10.240.10">
    <property type="entry name" value="Zn(2)-C6 fungal-type DNA-binding domain"/>
    <property type="match status" value="1"/>
</dbReference>
<comment type="subcellular location">
    <subcellularLocation>
        <location evidence="1">Nucleus</location>
    </subcellularLocation>
</comment>
<dbReference type="GO" id="GO:0006351">
    <property type="term" value="P:DNA-templated transcription"/>
    <property type="evidence" value="ECO:0007669"/>
    <property type="project" value="InterPro"/>
</dbReference>
<evidence type="ECO:0000259" key="6">
    <source>
        <dbReference type="PROSITE" id="PS50048"/>
    </source>
</evidence>
<dbReference type="SMART" id="SM00066">
    <property type="entry name" value="GAL4"/>
    <property type="match status" value="1"/>
</dbReference>
<dbReference type="InterPro" id="IPR001138">
    <property type="entry name" value="Zn2Cys6_DnaBD"/>
</dbReference>
<reference evidence="8" key="2">
    <citation type="journal article" date="2014" name="PLoS ONE">
        <title>Genome and Transcriptome Analysis of the Fungal Pathogen Fusarium oxysporum f. sp. cubense Causing Banana Vascular Wilt Disease.</title>
        <authorList>
            <person name="Guo L."/>
            <person name="Han L."/>
            <person name="Yang L."/>
            <person name="Zeng H."/>
            <person name="Fan D."/>
            <person name="Zhu Y."/>
            <person name="Feng Y."/>
            <person name="Wang G."/>
            <person name="Peng C."/>
            <person name="Jiang X."/>
            <person name="Zhou D."/>
            <person name="Ni P."/>
            <person name="Liang C."/>
            <person name="Liu L."/>
            <person name="Wang J."/>
            <person name="Mao C."/>
            <person name="Fang X."/>
            <person name="Peng M."/>
            <person name="Huang J."/>
        </authorList>
    </citation>
    <scope>NUCLEOTIDE SEQUENCE [LARGE SCALE GENOMIC DNA]</scope>
    <source>
        <strain evidence="8">race 1</strain>
    </source>
</reference>
<dbReference type="GO" id="GO:0003677">
    <property type="term" value="F:DNA binding"/>
    <property type="evidence" value="ECO:0007669"/>
    <property type="project" value="InterPro"/>
</dbReference>
<dbReference type="PANTHER" id="PTHR47338">
    <property type="entry name" value="ZN(II)2CYS6 TRANSCRIPTION FACTOR (EUROFUNG)-RELATED"/>
    <property type="match status" value="1"/>
</dbReference>
<dbReference type="CDD" id="cd12148">
    <property type="entry name" value="fungal_TF_MHR"/>
    <property type="match status" value="1"/>
</dbReference>
<evidence type="ECO:0000256" key="3">
    <source>
        <dbReference type="ARBA" id="ARBA00023015"/>
    </source>
</evidence>
<evidence type="ECO:0000256" key="1">
    <source>
        <dbReference type="ARBA" id="ARBA00004123"/>
    </source>
</evidence>
<dbReference type="OrthoDB" id="39175at2759"/>